<name>A0A6P2CA13_9ACTN</name>
<dbReference type="OrthoDB" id="9781019at2"/>
<keyword evidence="2" id="KW-0378">Hydrolase</keyword>
<keyword evidence="6" id="KW-1185">Reference proteome</keyword>
<evidence type="ECO:0000256" key="1">
    <source>
        <dbReference type="ARBA" id="ARBA00006538"/>
    </source>
</evidence>
<dbReference type="InterPro" id="IPR003703">
    <property type="entry name" value="Acyl_CoA_thio"/>
</dbReference>
<feature type="domain" description="Acyl-CoA thioesterase 2 C-terminal" evidence="3">
    <location>
        <begin position="187"/>
        <end position="317"/>
    </location>
</feature>
<dbReference type="CDD" id="cd03444">
    <property type="entry name" value="Thioesterase_II_repeat1"/>
    <property type="match status" value="1"/>
</dbReference>
<evidence type="ECO:0000259" key="4">
    <source>
        <dbReference type="Pfam" id="PF13622"/>
    </source>
</evidence>
<dbReference type="Pfam" id="PF02551">
    <property type="entry name" value="Acyl_CoA_thio"/>
    <property type="match status" value="1"/>
</dbReference>
<dbReference type="GO" id="GO:0009062">
    <property type="term" value="P:fatty acid catabolic process"/>
    <property type="evidence" value="ECO:0007669"/>
    <property type="project" value="TreeGrafter"/>
</dbReference>
<comment type="caution">
    <text evidence="5">The sequence shown here is derived from an EMBL/GenBank/DDBJ whole genome shotgun (WGS) entry which is preliminary data.</text>
</comment>
<dbReference type="Pfam" id="PF13622">
    <property type="entry name" value="4HBT_3"/>
    <property type="match status" value="1"/>
</dbReference>
<evidence type="ECO:0000259" key="3">
    <source>
        <dbReference type="Pfam" id="PF02551"/>
    </source>
</evidence>
<evidence type="ECO:0000256" key="2">
    <source>
        <dbReference type="ARBA" id="ARBA00022801"/>
    </source>
</evidence>
<dbReference type="InterPro" id="IPR029069">
    <property type="entry name" value="HotDog_dom_sf"/>
</dbReference>
<accession>A0A6P2CA13</accession>
<sequence>MTEDSLVETSRLFTAAVTLEPAEPEHFDLAFTAITQACPWPKAYGGDLVAAAAAAAMRSVTDGKTLHSMHSYFLRPVDIGAAVRYEVELLRDGRGYSTRQVRGYQNGKPVYACLASFAAGETGGGTFESSQGETALARAGAIPDPDDLPTSAAYLDAKAGSSLAENSSMTERSRAYWSGGRSFDMRHVPGPVYLTVEGERVPHQAVWVKPYDALRPVPGLSDEQRDVAALAYVCDYTILEPVLRVLDLPWAKPGLVTASLDHAMWFHRPPTVTGTGAAGDWLLYAQEALAADAGRGVGAGKFFTRDHRHLATVVQEGIFRSA</sequence>
<evidence type="ECO:0000313" key="6">
    <source>
        <dbReference type="Proteomes" id="UP000460272"/>
    </source>
</evidence>
<protein>
    <submittedName>
        <fullName evidence="5">Acyl-CoA thioesterase II</fullName>
    </submittedName>
</protein>
<dbReference type="Gene3D" id="2.40.160.210">
    <property type="entry name" value="Acyl-CoA thioesterase, double hotdog domain"/>
    <property type="match status" value="1"/>
</dbReference>
<dbReference type="InterPro" id="IPR049449">
    <property type="entry name" value="TesB_ACOT8-like_N"/>
</dbReference>
<reference evidence="5 6" key="1">
    <citation type="submission" date="2018-11" db="EMBL/GenBank/DDBJ databases">
        <title>Trebonia kvetii gen.nov., sp.nov., a novel acidophilic actinobacterium, and proposal of the new actinobacterial family Treboniaceae fam. nov.</title>
        <authorList>
            <person name="Rapoport D."/>
            <person name="Sagova-Mareckova M."/>
            <person name="Sedlacek I."/>
            <person name="Provaznik J."/>
            <person name="Kralova S."/>
            <person name="Pavlinic D."/>
            <person name="Benes V."/>
            <person name="Kopecky J."/>
        </authorList>
    </citation>
    <scope>NUCLEOTIDE SEQUENCE [LARGE SCALE GENOMIC DNA]</scope>
    <source>
        <strain evidence="5 6">15Tr583</strain>
    </source>
</reference>
<comment type="similarity">
    <text evidence="1">Belongs to the C/M/P thioester hydrolase family.</text>
</comment>
<gene>
    <name evidence="5" type="ORF">EAS64_05190</name>
</gene>
<dbReference type="GO" id="GO:0006637">
    <property type="term" value="P:acyl-CoA metabolic process"/>
    <property type="evidence" value="ECO:0007669"/>
    <property type="project" value="InterPro"/>
</dbReference>
<feature type="domain" description="Acyl-CoA thioesterase-like N-terminal HotDog" evidence="4">
    <location>
        <begin position="39"/>
        <end position="117"/>
    </location>
</feature>
<dbReference type="RefSeq" id="WP_145851514.1">
    <property type="nucleotide sequence ID" value="NZ_RPFW01000001.1"/>
</dbReference>
<dbReference type="InterPro" id="IPR042171">
    <property type="entry name" value="Acyl-CoA_hotdog"/>
</dbReference>
<dbReference type="CDD" id="cd03445">
    <property type="entry name" value="Thioesterase_II_repeat2"/>
    <property type="match status" value="1"/>
</dbReference>
<dbReference type="EMBL" id="RPFW01000001">
    <property type="protein sequence ID" value="TVZ06761.1"/>
    <property type="molecule type" value="Genomic_DNA"/>
</dbReference>
<dbReference type="PANTHER" id="PTHR11066">
    <property type="entry name" value="ACYL-COA THIOESTERASE"/>
    <property type="match status" value="1"/>
</dbReference>
<dbReference type="InterPro" id="IPR025652">
    <property type="entry name" value="TesB_C"/>
</dbReference>
<dbReference type="AlphaFoldDB" id="A0A6P2CA13"/>
<proteinExistence type="inferred from homology"/>
<dbReference type="PANTHER" id="PTHR11066:SF34">
    <property type="entry name" value="ACYL-COENZYME A THIOESTERASE 8"/>
    <property type="match status" value="1"/>
</dbReference>
<organism evidence="5 6">
    <name type="scientific">Trebonia kvetii</name>
    <dbReference type="NCBI Taxonomy" id="2480626"/>
    <lineage>
        <taxon>Bacteria</taxon>
        <taxon>Bacillati</taxon>
        <taxon>Actinomycetota</taxon>
        <taxon>Actinomycetes</taxon>
        <taxon>Streptosporangiales</taxon>
        <taxon>Treboniaceae</taxon>
        <taxon>Trebonia</taxon>
    </lineage>
</organism>
<evidence type="ECO:0000313" key="5">
    <source>
        <dbReference type="EMBL" id="TVZ06761.1"/>
    </source>
</evidence>
<dbReference type="GO" id="GO:0047617">
    <property type="term" value="F:fatty acyl-CoA hydrolase activity"/>
    <property type="evidence" value="ECO:0007669"/>
    <property type="project" value="InterPro"/>
</dbReference>
<dbReference type="SUPFAM" id="SSF54637">
    <property type="entry name" value="Thioesterase/thiol ester dehydrase-isomerase"/>
    <property type="match status" value="2"/>
</dbReference>
<dbReference type="Proteomes" id="UP000460272">
    <property type="component" value="Unassembled WGS sequence"/>
</dbReference>